<evidence type="ECO:0000256" key="1">
    <source>
        <dbReference type="ARBA" id="ARBA00006484"/>
    </source>
</evidence>
<dbReference type="PRINTS" id="PR00081">
    <property type="entry name" value="GDHRDH"/>
</dbReference>
<dbReference type="PANTHER" id="PTHR44196">
    <property type="entry name" value="DEHYDROGENASE/REDUCTASE SDR FAMILY MEMBER 7B"/>
    <property type="match status" value="1"/>
</dbReference>
<organism evidence="4">
    <name type="scientific">Tunturiibacter empetritectus</name>
    <dbReference type="NCBI Taxonomy" id="3069691"/>
    <lineage>
        <taxon>Bacteria</taxon>
        <taxon>Pseudomonadati</taxon>
        <taxon>Acidobacteriota</taxon>
        <taxon>Terriglobia</taxon>
        <taxon>Terriglobales</taxon>
        <taxon>Acidobacteriaceae</taxon>
        <taxon>Tunturiibacter</taxon>
    </lineage>
</organism>
<reference evidence="4" key="2">
    <citation type="journal article" date="2024" name="Environ. Microbiol.">
        <title>Genome analysis and description of Tunturibacter gen. nov. expands the diversity of Terriglobia in tundra soils.</title>
        <authorList>
            <person name="Messyasz A."/>
            <person name="Mannisto M.K."/>
            <person name="Kerkhof L.J."/>
            <person name="Haggblom M.M."/>
        </authorList>
    </citation>
    <scope>NUCLEOTIDE SEQUENCE</scope>
    <source>
        <strain evidence="4">M8UP23</strain>
    </source>
</reference>
<dbReference type="InterPro" id="IPR036291">
    <property type="entry name" value="NAD(P)-bd_dom_sf"/>
</dbReference>
<dbReference type="PANTHER" id="PTHR44196:SF1">
    <property type="entry name" value="DEHYDROGENASE_REDUCTASE SDR FAMILY MEMBER 7B"/>
    <property type="match status" value="1"/>
</dbReference>
<evidence type="ECO:0000256" key="3">
    <source>
        <dbReference type="RuleBase" id="RU000363"/>
    </source>
</evidence>
<comment type="similarity">
    <text evidence="1 3">Belongs to the short-chain dehydrogenases/reductases (SDR) family.</text>
</comment>
<dbReference type="SUPFAM" id="SSF51735">
    <property type="entry name" value="NAD(P)-binding Rossmann-fold domains"/>
    <property type="match status" value="1"/>
</dbReference>
<dbReference type="KEGG" id="temp:RBB75_06205"/>
<accession>A0AAU7ZHU8</accession>
<dbReference type="PRINTS" id="PR00080">
    <property type="entry name" value="SDRFAMILY"/>
</dbReference>
<dbReference type="InterPro" id="IPR002347">
    <property type="entry name" value="SDR_fam"/>
</dbReference>
<dbReference type="Pfam" id="PF00106">
    <property type="entry name" value="adh_short"/>
    <property type="match status" value="1"/>
</dbReference>
<sequence length="257" mass="27303">MTALITGASAGLGEAFALQLAKQGADLVLVARSRNKLNLLAETLRGEANGQVTVLAADLSSADAVDNLIAEVILRDLKIDILVNNAGLGVFEDFLATTFAQQVQQVDLNVRALVALTHAFAPGMVERRCGGVINIASTAAFQPLAGASVYAASKAFVLSFTEALSLELEKTGVTITAACPGPVATHFFAKMNPTLNAKQMDQPTPVVRDILRGFERGERVVYPGKLANRLGTWGARFLPRNMILRLALKTTSKLNQS</sequence>
<dbReference type="Gene3D" id="3.40.50.720">
    <property type="entry name" value="NAD(P)-binding Rossmann-like Domain"/>
    <property type="match status" value="1"/>
</dbReference>
<dbReference type="PIRSF" id="PIRSF000126">
    <property type="entry name" value="11-beta-HSD1"/>
    <property type="match status" value="1"/>
</dbReference>
<evidence type="ECO:0000256" key="2">
    <source>
        <dbReference type="ARBA" id="ARBA00023002"/>
    </source>
</evidence>
<dbReference type="InterPro" id="IPR020904">
    <property type="entry name" value="Sc_DH/Rdtase_CS"/>
</dbReference>
<keyword evidence="2 4" id="KW-0560">Oxidoreductase</keyword>
<dbReference type="GO" id="GO:0016020">
    <property type="term" value="C:membrane"/>
    <property type="evidence" value="ECO:0007669"/>
    <property type="project" value="TreeGrafter"/>
</dbReference>
<dbReference type="GO" id="GO:0016491">
    <property type="term" value="F:oxidoreductase activity"/>
    <property type="evidence" value="ECO:0007669"/>
    <property type="project" value="UniProtKB-KW"/>
</dbReference>
<dbReference type="EC" id="1.-.-.-" evidence="4"/>
<proteinExistence type="inferred from homology"/>
<dbReference type="EMBL" id="CP132932">
    <property type="protein sequence ID" value="XCB27911.1"/>
    <property type="molecule type" value="Genomic_DNA"/>
</dbReference>
<protein>
    <submittedName>
        <fullName evidence="4">SDR family oxidoreductase</fullName>
        <ecNumber evidence="4">1.-.-.-</ecNumber>
    </submittedName>
</protein>
<dbReference type="CDD" id="cd05233">
    <property type="entry name" value="SDR_c"/>
    <property type="match status" value="1"/>
</dbReference>
<gene>
    <name evidence="4" type="ORF">RBB75_06205</name>
</gene>
<dbReference type="AlphaFoldDB" id="A0AAU7ZHU8"/>
<name>A0AAU7ZHU8_9BACT</name>
<reference evidence="4" key="1">
    <citation type="submission" date="2023-08" db="EMBL/GenBank/DDBJ databases">
        <authorList>
            <person name="Messyasz A."/>
            <person name="Mannisto M.K."/>
            <person name="Kerkhof L.J."/>
            <person name="Haggblom M."/>
        </authorList>
    </citation>
    <scope>NUCLEOTIDE SEQUENCE</scope>
    <source>
        <strain evidence="4">M8UP23</strain>
    </source>
</reference>
<evidence type="ECO:0000313" key="4">
    <source>
        <dbReference type="EMBL" id="XCB27911.1"/>
    </source>
</evidence>
<dbReference type="RefSeq" id="WP_353069909.1">
    <property type="nucleotide sequence ID" value="NZ_CP132932.1"/>
</dbReference>
<dbReference type="PROSITE" id="PS00061">
    <property type="entry name" value="ADH_SHORT"/>
    <property type="match status" value="1"/>
</dbReference>